<dbReference type="EMBL" id="LKCI01000002">
    <property type="protein sequence ID" value="KTC62025.1"/>
    <property type="molecule type" value="Genomic_DNA"/>
</dbReference>
<organism evidence="1 2">
    <name type="scientific">Pseudomonas savastanoi</name>
    <name type="common">Pseudomonas syringae pv. savastanoi</name>
    <dbReference type="NCBI Taxonomy" id="29438"/>
    <lineage>
        <taxon>Bacteria</taxon>
        <taxon>Pseudomonadati</taxon>
        <taxon>Pseudomonadota</taxon>
        <taxon>Gammaproteobacteria</taxon>
        <taxon>Pseudomonadales</taxon>
        <taxon>Pseudomonadaceae</taxon>
        <taxon>Pseudomonas</taxon>
    </lineage>
</organism>
<dbReference type="AlphaFoldDB" id="A0AAW3M7X0"/>
<gene>
    <name evidence="1" type="ORF">AO287_07060</name>
</gene>
<evidence type="ECO:0000313" key="2">
    <source>
        <dbReference type="Proteomes" id="UP000054513"/>
    </source>
</evidence>
<accession>A0AAW3M7X0</accession>
<comment type="caution">
    <text evidence="1">The sequence shown here is derived from an EMBL/GenBank/DDBJ whole genome shotgun (WGS) entry which is preliminary data.</text>
</comment>
<name>A0AAW3M7X0_PSESS</name>
<protein>
    <submittedName>
        <fullName evidence="1">Uncharacterized protein</fullName>
    </submittedName>
</protein>
<reference evidence="1 2" key="1">
    <citation type="submission" date="2015-09" db="EMBL/GenBank/DDBJ databases">
        <title>Genome sequence of ICMP 19499.</title>
        <authorList>
            <person name="Visnovsky S.B."/>
            <person name="Lu A."/>
            <person name="Panda P."/>
            <person name="Pitman A.R."/>
        </authorList>
    </citation>
    <scope>NUCLEOTIDE SEQUENCE [LARGE SCALE GENOMIC DNA]</scope>
    <source>
        <strain evidence="1 2">ICMP 19499</strain>
    </source>
</reference>
<proteinExistence type="predicted"/>
<dbReference type="Proteomes" id="UP000054513">
    <property type="component" value="Unassembled WGS sequence"/>
</dbReference>
<evidence type="ECO:0000313" key="1">
    <source>
        <dbReference type="EMBL" id="KTC62025.1"/>
    </source>
</evidence>
<sequence>MLGAFLFVALEDVDHRSHAPRGSAALILTIVPTLRVGMQFWTLCVLFVALRVKHRFCDISATVIKKRFIHRSHALRGSAVLDALRPILRRQRGADL</sequence>